<keyword evidence="3" id="KW-1185">Reference proteome</keyword>
<sequence length="295" mass="34744">MFRDIINNDRAYTEHTDDNPSTIESFRLKLGQVIGARFIASFIGIFISTIFLNLRLANFIDWGYYFIFLPVAVIFIPCFFTPLIQFFTKKVMEIKRNQDPPTTKSKRFFYYFLIWAPFIWFSIFVAAIILRLEMGKRFQSFHIFVPIILISLALSVICYIDRIRIRASKLIYIVCCFLLILFTTFVWIRFDKRTPSFNWVYIFVPLYVGEVLLLIDSGIQAANSSGCIFKRAFNHFFGKVLVLVPLTIFFIFLSIYLEYQSIPITMVFIPLYVAEVFVFFLFVYMAIIFLVDSVK</sequence>
<evidence type="ECO:0000256" key="1">
    <source>
        <dbReference type="SAM" id="Phobius"/>
    </source>
</evidence>
<feature type="transmembrane region" description="Helical" evidence="1">
    <location>
        <begin position="196"/>
        <end position="215"/>
    </location>
</feature>
<organism evidence="2 3">
    <name type="scientific">Polysphondylium violaceum</name>
    <dbReference type="NCBI Taxonomy" id="133409"/>
    <lineage>
        <taxon>Eukaryota</taxon>
        <taxon>Amoebozoa</taxon>
        <taxon>Evosea</taxon>
        <taxon>Eumycetozoa</taxon>
        <taxon>Dictyostelia</taxon>
        <taxon>Dictyosteliales</taxon>
        <taxon>Dictyosteliaceae</taxon>
        <taxon>Polysphondylium</taxon>
    </lineage>
</organism>
<proteinExistence type="predicted"/>
<dbReference type="PANTHER" id="PTHR13568:SF9">
    <property type="entry name" value="TRANSMEMBRANE PROTEIN 203"/>
    <property type="match status" value="1"/>
</dbReference>
<protein>
    <recommendedName>
        <fullName evidence="4">Transmembrane protein</fullName>
    </recommendedName>
</protein>
<reference evidence="2" key="1">
    <citation type="submission" date="2020-01" db="EMBL/GenBank/DDBJ databases">
        <title>Development of genomics and gene disruption for Polysphondylium violaceum indicates a role for the polyketide synthase stlB in stalk morphogenesis.</title>
        <authorList>
            <person name="Narita B."/>
            <person name="Kawabe Y."/>
            <person name="Kin K."/>
            <person name="Saito T."/>
            <person name="Gibbs R."/>
            <person name="Kuspa A."/>
            <person name="Muzny D."/>
            <person name="Queller D."/>
            <person name="Richards S."/>
            <person name="Strassman J."/>
            <person name="Sucgang R."/>
            <person name="Worley K."/>
            <person name="Schaap P."/>
        </authorList>
    </citation>
    <scope>NUCLEOTIDE SEQUENCE</scope>
    <source>
        <strain evidence="2">QSvi11</strain>
    </source>
</reference>
<keyword evidence="1" id="KW-1133">Transmembrane helix</keyword>
<feature type="transmembrane region" description="Helical" evidence="1">
    <location>
        <begin position="141"/>
        <end position="159"/>
    </location>
</feature>
<feature type="transmembrane region" description="Helical" evidence="1">
    <location>
        <begin position="269"/>
        <end position="291"/>
    </location>
</feature>
<accession>A0A8J4PQM3</accession>
<feature type="transmembrane region" description="Helical" evidence="1">
    <location>
        <begin position="171"/>
        <end position="190"/>
    </location>
</feature>
<evidence type="ECO:0000313" key="3">
    <source>
        <dbReference type="Proteomes" id="UP000695562"/>
    </source>
</evidence>
<gene>
    <name evidence="2" type="ORF">CYY_006325</name>
</gene>
<feature type="transmembrane region" description="Helical" evidence="1">
    <location>
        <begin position="34"/>
        <end position="56"/>
    </location>
</feature>
<name>A0A8J4PQM3_9MYCE</name>
<dbReference type="EMBL" id="AJWJ01000287">
    <property type="protein sequence ID" value="KAF2072355.1"/>
    <property type="molecule type" value="Genomic_DNA"/>
</dbReference>
<dbReference type="PANTHER" id="PTHR13568">
    <property type="entry name" value="FAM11A, B PROTEIN"/>
    <property type="match status" value="1"/>
</dbReference>
<comment type="caution">
    <text evidence="2">The sequence shown here is derived from an EMBL/GenBank/DDBJ whole genome shotgun (WGS) entry which is preliminary data.</text>
</comment>
<feature type="transmembrane region" description="Helical" evidence="1">
    <location>
        <begin position="108"/>
        <end position="129"/>
    </location>
</feature>
<dbReference type="Proteomes" id="UP000695562">
    <property type="component" value="Unassembled WGS sequence"/>
</dbReference>
<feature type="transmembrane region" description="Helical" evidence="1">
    <location>
        <begin position="236"/>
        <end position="257"/>
    </location>
</feature>
<dbReference type="OrthoDB" id="16075at2759"/>
<keyword evidence="1" id="KW-0472">Membrane</keyword>
<dbReference type="AlphaFoldDB" id="A0A8J4PQM3"/>
<evidence type="ECO:0008006" key="4">
    <source>
        <dbReference type="Google" id="ProtNLM"/>
    </source>
</evidence>
<evidence type="ECO:0000313" key="2">
    <source>
        <dbReference type="EMBL" id="KAF2072355.1"/>
    </source>
</evidence>
<dbReference type="InterPro" id="IPR019396">
    <property type="entry name" value="TM_Fragile-X-F-assoc"/>
</dbReference>
<feature type="transmembrane region" description="Helical" evidence="1">
    <location>
        <begin position="62"/>
        <end position="87"/>
    </location>
</feature>
<keyword evidence="1" id="KW-0812">Transmembrane</keyword>